<evidence type="ECO:0008006" key="14">
    <source>
        <dbReference type="Google" id="ProtNLM"/>
    </source>
</evidence>
<dbReference type="Pfam" id="PF00295">
    <property type="entry name" value="Glyco_hydro_28"/>
    <property type="match status" value="1"/>
</dbReference>
<protein>
    <recommendedName>
        <fullName evidence="14">Exopolygalacturonase-like</fullName>
    </recommendedName>
</protein>
<evidence type="ECO:0000313" key="12">
    <source>
        <dbReference type="EMBL" id="MCL7042175.1"/>
    </source>
</evidence>
<keyword evidence="11" id="KW-0732">Signal</keyword>
<dbReference type="Proteomes" id="UP001177140">
    <property type="component" value="Unassembled WGS sequence"/>
</dbReference>
<accession>A0AA41VJ67</accession>
<evidence type="ECO:0000256" key="4">
    <source>
        <dbReference type="ARBA" id="ARBA00022525"/>
    </source>
</evidence>
<dbReference type="PANTHER" id="PTHR31375">
    <property type="match status" value="1"/>
</dbReference>
<comment type="subcellular location">
    <subcellularLocation>
        <location evidence="1">Secreted</location>
        <location evidence="1">Cell wall</location>
    </subcellularLocation>
</comment>
<keyword evidence="6 9" id="KW-0326">Glycosidase</keyword>
<evidence type="ECO:0000256" key="7">
    <source>
        <dbReference type="ARBA" id="ARBA00023316"/>
    </source>
</evidence>
<evidence type="ECO:0000256" key="2">
    <source>
        <dbReference type="ARBA" id="ARBA00008834"/>
    </source>
</evidence>
<evidence type="ECO:0000256" key="9">
    <source>
        <dbReference type="RuleBase" id="RU361169"/>
    </source>
</evidence>
<dbReference type="AlphaFoldDB" id="A0AA41VJ67"/>
<evidence type="ECO:0000256" key="10">
    <source>
        <dbReference type="SAM" id="MobiDB-lite"/>
    </source>
</evidence>
<keyword evidence="7" id="KW-0961">Cell wall biogenesis/degradation</keyword>
<comment type="similarity">
    <text evidence="2 9">Belongs to the glycosyl hydrolase 28 family.</text>
</comment>
<evidence type="ECO:0000256" key="8">
    <source>
        <dbReference type="PROSITE-ProRule" id="PRU10052"/>
    </source>
</evidence>
<reference evidence="12" key="1">
    <citation type="submission" date="2022-03" db="EMBL/GenBank/DDBJ databases">
        <title>A functionally conserved STORR gene fusion in Papaver species that diverged 16.8 million years ago.</title>
        <authorList>
            <person name="Catania T."/>
        </authorList>
    </citation>
    <scope>NUCLEOTIDE SEQUENCE</scope>
    <source>
        <strain evidence="12">S-191538</strain>
    </source>
</reference>
<dbReference type="SUPFAM" id="SSF51126">
    <property type="entry name" value="Pectin lyase-like"/>
    <property type="match status" value="1"/>
</dbReference>
<evidence type="ECO:0000256" key="11">
    <source>
        <dbReference type="SAM" id="SignalP"/>
    </source>
</evidence>
<evidence type="ECO:0000256" key="5">
    <source>
        <dbReference type="ARBA" id="ARBA00022801"/>
    </source>
</evidence>
<keyword evidence="13" id="KW-1185">Reference proteome</keyword>
<evidence type="ECO:0000256" key="1">
    <source>
        <dbReference type="ARBA" id="ARBA00004191"/>
    </source>
</evidence>
<feature type="active site" evidence="8">
    <location>
        <position position="249"/>
    </location>
</feature>
<dbReference type="GO" id="GO:0004650">
    <property type="term" value="F:polygalacturonase activity"/>
    <property type="evidence" value="ECO:0007669"/>
    <property type="project" value="InterPro"/>
</dbReference>
<keyword evidence="4" id="KW-0964">Secreted</keyword>
<feature type="chain" id="PRO_5041339140" description="Exopolygalacturonase-like" evidence="11">
    <location>
        <begin position="27"/>
        <end position="403"/>
    </location>
</feature>
<keyword evidence="3" id="KW-0134">Cell wall</keyword>
<feature type="region of interest" description="Disordered" evidence="10">
    <location>
        <begin position="377"/>
        <end position="403"/>
    </location>
</feature>
<dbReference type="GO" id="GO:0071555">
    <property type="term" value="P:cell wall organization"/>
    <property type="evidence" value="ECO:0007669"/>
    <property type="project" value="UniProtKB-KW"/>
</dbReference>
<dbReference type="PROSITE" id="PS00502">
    <property type="entry name" value="POLYGALACTURONASE"/>
    <property type="match status" value="1"/>
</dbReference>
<organism evidence="12 13">
    <name type="scientific">Papaver nudicaule</name>
    <name type="common">Iceland poppy</name>
    <dbReference type="NCBI Taxonomy" id="74823"/>
    <lineage>
        <taxon>Eukaryota</taxon>
        <taxon>Viridiplantae</taxon>
        <taxon>Streptophyta</taxon>
        <taxon>Embryophyta</taxon>
        <taxon>Tracheophyta</taxon>
        <taxon>Spermatophyta</taxon>
        <taxon>Magnoliopsida</taxon>
        <taxon>Ranunculales</taxon>
        <taxon>Papaveraceae</taxon>
        <taxon>Papaveroideae</taxon>
        <taxon>Papaver</taxon>
    </lineage>
</organism>
<proteinExistence type="inferred from homology"/>
<dbReference type="FunFam" id="2.160.20.10:FF:000004">
    <property type="entry name" value="Pectin lyase-like superfamily protein"/>
    <property type="match status" value="1"/>
</dbReference>
<feature type="signal peptide" evidence="11">
    <location>
        <begin position="1"/>
        <end position="26"/>
    </location>
</feature>
<dbReference type="Gene3D" id="2.160.20.10">
    <property type="entry name" value="Single-stranded right-handed beta-helix, Pectin lyase-like"/>
    <property type="match status" value="1"/>
</dbReference>
<evidence type="ECO:0000256" key="6">
    <source>
        <dbReference type="ARBA" id="ARBA00023295"/>
    </source>
</evidence>
<dbReference type="InterPro" id="IPR006626">
    <property type="entry name" value="PbH1"/>
</dbReference>
<dbReference type="SMART" id="SM00710">
    <property type="entry name" value="PbH1"/>
    <property type="match status" value="4"/>
</dbReference>
<comment type="caution">
    <text evidence="12">The sequence shown here is derived from an EMBL/GenBank/DDBJ whole genome shotgun (WGS) entry which is preliminary data.</text>
</comment>
<dbReference type="InterPro" id="IPR012334">
    <property type="entry name" value="Pectin_lyas_fold"/>
</dbReference>
<name>A0AA41VJ67_PAPNU</name>
<dbReference type="GO" id="GO:0005975">
    <property type="term" value="P:carbohydrate metabolic process"/>
    <property type="evidence" value="ECO:0007669"/>
    <property type="project" value="InterPro"/>
</dbReference>
<dbReference type="InterPro" id="IPR000743">
    <property type="entry name" value="Glyco_hydro_28"/>
</dbReference>
<evidence type="ECO:0000256" key="3">
    <source>
        <dbReference type="ARBA" id="ARBA00022512"/>
    </source>
</evidence>
<dbReference type="InterPro" id="IPR011050">
    <property type="entry name" value="Pectin_lyase_fold/virulence"/>
</dbReference>
<sequence>MISNSLLGGFLLRICCLLLFLLFVTAAKSASSKVIRVFDVRKYGAVADGKRDNSKVFLQAWKDACQWRGKARLYIPRGRYMVVGPLAFVGPCKSYMMVQVQGTLVAPYGLAKHNEDSWIKFQYINGLKIFGGGTFDGQGASAWKYRKCNCRTLPVSIRFDFVTNGLVQRIHSINSKAFHVNVFACNKLKFKFLTITAPDDSPNTDGIHLGDSREVTVYDSHISTGDDCISIGPGSFGTYISKVVCGPGHGISVGSLGKYPNEKDVVGLTVRNCTLKGTDNGLRIKTWGPSPPSVARNFTFEHIFMDNVRNPIIIDQDYCPSGSCGQQSPSQVHISDLSFKDVWGTSRTELAVDLSCSSRVPCRNVKLENIRLPYKGSSRVSTSSCSNAHGTSYGHQIPPSCLK</sequence>
<evidence type="ECO:0000313" key="13">
    <source>
        <dbReference type="Proteomes" id="UP001177140"/>
    </source>
</evidence>
<feature type="compositionally biased region" description="Polar residues" evidence="10">
    <location>
        <begin position="378"/>
        <end position="394"/>
    </location>
</feature>
<keyword evidence="5 9" id="KW-0378">Hydrolase</keyword>
<gene>
    <name evidence="12" type="ORF">MKW94_027276</name>
</gene>
<dbReference type="EMBL" id="JAJJMA010232216">
    <property type="protein sequence ID" value="MCL7042175.1"/>
    <property type="molecule type" value="Genomic_DNA"/>
</dbReference>